<feature type="non-terminal residue" evidence="2">
    <location>
        <position position="1"/>
    </location>
</feature>
<evidence type="ECO:0000313" key="2">
    <source>
        <dbReference type="EMBL" id="GAI75119.1"/>
    </source>
</evidence>
<protein>
    <submittedName>
        <fullName evidence="2">Uncharacterized protein</fullName>
    </submittedName>
</protein>
<keyword evidence="1" id="KW-0175">Coiled coil</keyword>
<evidence type="ECO:0000256" key="1">
    <source>
        <dbReference type="SAM" id="Coils"/>
    </source>
</evidence>
<dbReference type="EMBL" id="BARW01006386">
    <property type="protein sequence ID" value="GAI75119.1"/>
    <property type="molecule type" value="Genomic_DNA"/>
</dbReference>
<proteinExistence type="predicted"/>
<accession>X1T518</accession>
<sequence>ATAEEQAIAAINAAEALAISNLQLINQLKGILPKPFSQLTGLAVETNTQGIQAVASGERKVVRKASAASRKSRKNLSKALREANARLRKKNGQLKKGKTQADVMRLAQRLKKKM</sequence>
<gene>
    <name evidence="2" type="ORF">S12H4_13408</name>
</gene>
<dbReference type="AlphaFoldDB" id="X1T518"/>
<name>X1T518_9ZZZZ</name>
<comment type="caution">
    <text evidence="2">The sequence shown here is derived from an EMBL/GenBank/DDBJ whole genome shotgun (WGS) entry which is preliminary data.</text>
</comment>
<reference evidence="2" key="1">
    <citation type="journal article" date="2014" name="Front. Microbiol.">
        <title>High frequency of phylogenetically diverse reductive dehalogenase-homologous genes in deep subseafloor sedimentary metagenomes.</title>
        <authorList>
            <person name="Kawai M."/>
            <person name="Futagami T."/>
            <person name="Toyoda A."/>
            <person name="Takaki Y."/>
            <person name="Nishi S."/>
            <person name="Hori S."/>
            <person name="Arai W."/>
            <person name="Tsubouchi T."/>
            <person name="Morono Y."/>
            <person name="Uchiyama I."/>
            <person name="Ito T."/>
            <person name="Fujiyama A."/>
            <person name="Inagaki F."/>
            <person name="Takami H."/>
        </authorList>
    </citation>
    <scope>NUCLEOTIDE SEQUENCE</scope>
    <source>
        <strain evidence="2">Expedition CK06-06</strain>
    </source>
</reference>
<feature type="coiled-coil region" evidence="1">
    <location>
        <begin position="73"/>
        <end position="100"/>
    </location>
</feature>
<organism evidence="2">
    <name type="scientific">marine sediment metagenome</name>
    <dbReference type="NCBI Taxonomy" id="412755"/>
    <lineage>
        <taxon>unclassified sequences</taxon>
        <taxon>metagenomes</taxon>
        <taxon>ecological metagenomes</taxon>
    </lineage>
</organism>